<sequence>MKILIVHNNYGKYSGEEAVVDKMADMLMSHGHEVAFYRRTTEGVRESAVGKIKGFLSGIYSSSGVRGMRDALRRERPDIVSVHNLYPFISPAALFECKKAGVPIVMTIHNFRLICPTGLFMRDGLPCEVCLERGNEWSCVRYNCECSRLKSIGYTLRNVYARWTGAYRKNVAAFACITDFQRQKLIAAGYEAERVTVIPNGIDAPASYDLTGGNYVAYIGRLSYEKGYDLLIEVARRNPSIPFRFAGAKREQSDMEIPGNVEFMGYLQQEELSDFICHSRFVVMPSRCYEGFPMAILEAACYGKPTIGPAHGGFTEIIGRGEQAIGDLFEPNNLDDLERKVVSLWNRPDEIARLGEKAFEKLKREYSSEVIYQKWDNLFQKLIKE</sequence>
<dbReference type="Pfam" id="PF13439">
    <property type="entry name" value="Glyco_transf_4"/>
    <property type="match status" value="1"/>
</dbReference>
<dbReference type="AlphaFoldDB" id="K0XIZ5"/>
<dbReference type="GeneID" id="77848932"/>
<gene>
    <name evidence="3" type="ORF">HMPREF9448_01684</name>
</gene>
<dbReference type="EMBL" id="ADLE01000011">
    <property type="protein sequence ID" value="EJZ63845.1"/>
    <property type="molecule type" value="Genomic_DNA"/>
</dbReference>
<evidence type="ECO:0000259" key="1">
    <source>
        <dbReference type="Pfam" id="PF00534"/>
    </source>
</evidence>
<dbReference type="InterPro" id="IPR050194">
    <property type="entry name" value="Glycosyltransferase_grp1"/>
</dbReference>
<evidence type="ECO:0008006" key="5">
    <source>
        <dbReference type="Google" id="ProtNLM"/>
    </source>
</evidence>
<dbReference type="PANTHER" id="PTHR45947">
    <property type="entry name" value="SULFOQUINOVOSYL TRANSFERASE SQD2"/>
    <property type="match status" value="1"/>
</dbReference>
<keyword evidence="4" id="KW-1185">Reference proteome</keyword>
<accession>K0XIZ5</accession>
<feature type="domain" description="Glycosyltransferase subfamily 4-like N-terminal" evidence="2">
    <location>
        <begin position="14"/>
        <end position="203"/>
    </location>
</feature>
<dbReference type="Proteomes" id="UP000006044">
    <property type="component" value="Unassembled WGS sequence"/>
</dbReference>
<dbReference type="Pfam" id="PF00534">
    <property type="entry name" value="Glycos_transf_1"/>
    <property type="match status" value="1"/>
</dbReference>
<dbReference type="InterPro" id="IPR001296">
    <property type="entry name" value="Glyco_trans_1"/>
</dbReference>
<evidence type="ECO:0000259" key="2">
    <source>
        <dbReference type="Pfam" id="PF13439"/>
    </source>
</evidence>
<dbReference type="InterPro" id="IPR028098">
    <property type="entry name" value="Glyco_trans_4-like_N"/>
</dbReference>
<protein>
    <recommendedName>
        <fullName evidence="5">Glycosyltransferase subfamily 4-like N-terminal domain-containing protein</fullName>
    </recommendedName>
</protein>
<dbReference type="PANTHER" id="PTHR45947:SF13">
    <property type="entry name" value="TRANSFERASE"/>
    <property type="match status" value="1"/>
</dbReference>
<feature type="domain" description="Glycosyl transferase family 1" evidence="1">
    <location>
        <begin position="212"/>
        <end position="359"/>
    </location>
</feature>
<dbReference type="OrthoDB" id="1096251at2"/>
<dbReference type="GO" id="GO:0016757">
    <property type="term" value="F:glycosyltransferase activity"/>
    <property type="evidence" value="ECO:0007669"/>
    <property type="project" value="InterPro"/>
</dbReference>
<dbReference type="HOGENOM" id="CLU_009583_35_0_10"/>
<organism evidence="3 4">
    <name type="scientific">Barnesiella intestinihominis YIT 11860</name>
    <dbReference type="NCBI Taxonomy" id="742726"/>
    <lineage>
        <taxon>Bacteria</taxon>
        <taxon>Pseudomonadati</taxon>
        <taxon>Bacteroidota</taxon>
        <taxon>Bacteroidia</taxon>
        <taxon>Bacteroidales</taxon>
        <taxon>Barnesiellaceae</taxon>
        <taxon>Barnesiella</taxon>
    </lineage>
</organism>
<proteinExistence type="predicted"/>
<dbReference type="SUPFAM" id="SSF53756">
    <property type="entry name" value="UDP-Glycosyltransferase/glycogen phosphorylase"/>
    <property type="match status" value="1"/>
</dbReference>
<dbReference type="eggNOG" id="COG0438">
    <property type="taxonomic scope" value="Bacteria"/>
</dbReference>
<dbReference type="STRING" id="742726.HMPREF9448_01684"/>
<dbReference type="RefSeq" id="WP_008862143.1">
    <property type="nucleotide sequence ID" value="NZ_CAXSNY010000006.1"/>
</dbReference>
<evidence type="ECO:0000313" key="4">
    <source>
        <dbReference type="Proteomes" id="UP000006044"/>
    </source>
</evidence>
<comment type="caution">
    <text evidence="3">The sequence shown here is derived from an EMBL/GenBank/DDBJ whole genome shotgun (WGS) entry which is preliminary data.</text>
</comment>
<evidence type="ECO:0000313" key="3">
    <source>
        <dbReference type="EMBL" id="EJZ63845.1"/>
    </source>
</evidence>
<reference evidence="3 4" key="1">
    <citation type="submission" date="2012-08" db="EMBL/GenBank/DDBJ databases">
        <title>The Genome Sequence of Barnesiella intestinihominis YIT 11860.</title>
        <authorList>
            <consortium name="The Broad Institute Genome Sequencing Platform"/>
            <person name="Earl A."/>
            <person name="Ward D."/>
            <person name="Feldgarden M."/>
            <person name="Gevers D."/>
            <person name="Morotomi M."/>
            <person name="Walker B."/>
            <person name="Young S.K."/>
            <person name="Zeng Q."/>
            <person name="Gargeya S."/>
            <person name="Fitzgerald M."/>
            <person name="Haas B."/>
            <person name="Abouelleil A."/>
            <person name="Alvarado L."/>
            <person name="Arachchi H.M."/>
            <person name="Berlin A.M."/>
            <person name="Chapman S.B."/>
            <person name="Goldberg J."/>
            <person name="Griggs A."/>
            <person name="Gujja S."/>
            <person name="Hansen M."/>
            <person name="Howarth C."/>
            <person name="Imamovic A."/>
            <person name="Larimer J."/>
            <person name="McCowen C."/>
            <person name="Montmayeur A."/>
            <person name="Murphy C."/>
            <person name="Neiman D."/>
            <person name="Pearson M."/>
            <person name="Priest M."/>
            <person name="Roberts A."/>
            <person name="Saif S."/>
            <person name="Shea T."/>
            <person name="Sisk P."/>
            <person name="Sykes S."/>
            <person name="Wortman J."/>
            <person name="Nusbaum C."/>
            <person name="Birren B."/>
        </authorList>
    </citation>
    <scope>NUCLEOTIDE SEQUENCE [LARGE SCALE GENOMIC DNA]</scope>
    <source>
        <strain evidence="3 4">YIT 11860</strain>
    </source>
</reference>
<dbReference type="CDD" id="cd03801">
    <property type="entry name" value="GT4_PimA-like"/>
    <property type="match status" value="1"/>
</dbReference>
<dbReference type="PATRIC" id="fig|742726.3.peg.1766"/>
<name>K0XIZ5_9BACT</name>
<dbReference type="Gene3D" id="3.40.50.2000">
    <property type="entry name" value="Glycogen Phosphorylase B"/>
    <property type="match status" value="2"/>
</dbReference>